<protein>
    <submittedName>
        <fullName evidence="1">Ribbon-helix-helix domain-containing protein</fullName>
    </submittedName>
</protein>
<accession>A0ABT0KVU0</accession>
<organism evidence="1 2">
    <name type="scientific">Shewanella electrodiphila</name>
    <dbReference type="NCBI Taxonomy" id="934143"/>
    <lineage>
        <taxon>Bacteria</taxon>
        <taxon>Pseudomonadati</taxon>
        <taxon>Pseudomonadota</taxon>
        <taxon>Gammaproteobacteria</taxon>
        <taxon>Alteromonadales</taxon>
        <taxon>Shewanellaceae</taxon>
        <taxon>Shewanella</taxon>
    </lineage>
</organism>
<dbReference type="Pfam" id="PF19891">
    <property type="entry name" value="DUF6364"/>
    <property type="match status" value="1"/>
</dbReference>
<dbReference type="InterPro" id="IPR013321">
    <property type="entry name" value="Arc_rbn_hlx_hlx"/>
</dbReference>
<sequence length="56" mass="6502">MTTKTNDSTFTCRADKDLIESFKRIAKDNNRTASQLVRDYMIEYVKKNGQGKLDLE</sequence>
<keyword evidence="2" id="KW-1185">Reference proteome</keyword>
<name>A0ABT0KVU0_9GAMM</name>
<dbReference type="InterPro" id="IPR045944">
    <property type="entry name" value="DUF6364"/>
</dbReference>
<evidence type="ECO:0000313" key="1">
    <source>
        <dbReference type="EMBL" id="MCL1047980.1"/>
    </source>
</evidence>
<dbReference type="Gene3D" id="1.10.1220.10">
    <property type="entry name" value="Met repressor-like"/>
    <property type="match status" value="1"/>
</dbReference>
<dbReference type="InterPro" id="IPR010985">
    <property type="entry name" value="Ribbon_hlx_hlx"/>
</dbReference>
<gene>
    <name evidence="1" type="ORF">L2737_22045</name>
</gene>
<dbReference type="SUPFAM" id="SSF47598">
    <property type="entry name" value="Ribbon-helix-helix"/>
    <property type="match status" value="1"/>
</dbReference>
<proteinExistence type="predicted"/>
<reference evidence="1 2" key="1">
    <citation type="submission" date="2022-01" db="EMBL/GenBank/DDBJ databases">
        <title>Whole genome-based taxonomy of the Shewanellaceae.</title>
        <authorList>
            <person name="Martin-Rodriguez A.J."/>
        </authorList>
    </citation>
    <scope>NUCLEOTIDE SEQUENCE [LARGE SCALE GENOMIC DNA]</scope>
    <source>
        <strain evidence="1 2">DSM 24955</strain>
    </source>
</reference>
<dbReference type="EMBL" id="JAKIKU010000030">
    <property type="protein sequence ID" value="MCL1047980.1"/>
    <property type="molecule type" value="Genomic_DNA"/>
</dbReference>
<evidence type="ECO:0000313" key="2">
    <source>
        <dbReference type="Proteomes" id="UP001202134"/>
    </source>
</evidence>
<dbReference type="Proteomes" id="UP001202134">
    <property type="component" value="Unassembled WGS sequence"/>
</dbReference>
<comment type="caution">
    <text evidence="1">The sequence shown here is derived from an EMBL/GenBank/DDBJ whole genome shotgun (WGS) entry which is preliminary data.</text>
</comment>
<dbReference type="RefSeq" id="WP_201503163.1">
    <property type="nucleotide sequence ID" value="NZ_JAKIKU010000030.1"/>
</dbReference>